<name>A0AAU9JZ57_9CILI</name>
<dbReference type="SUPFAM" id="SSF53098">
    <property type="entry name" value="Ribonuclease H-like"/>
    <property type="match status" value="1"/>
</dbReference>
<dbReference type="GO" id="GO:0071040">
    <property type="term" value="P:nuclear polyadenylation-dependent antisense transcript catabolic process"/>
    <property type="evidence" value="ECO:0007669"/>
    <property type="project" value="TreeGrafter"/>
</dbReference>
<dbReference type="InterPro" id="IPR012337">
    <property type="entry name" value="RNaseH-like_sf"/>
</dbReference>
<dbReference type="InterPro" id="IPR002562">
    <property type="entry name" value="3'-5'_exonuclease_dom"/>
</dbReference>
<dbReference type="EMBL" id="CAJZBQ010000052">
    <property type="protein sequence ID" value="CAG9330906.1"/>
    <property type="molecule type" value="Genomic_DNA"/>
</dbReference>
<dbReference type="PANTHER" id="PTHR12124:SF47">
    <property type="entry name" value="EXOSOME COMPONENT 10"/>
    <property type="match status" value="1"/>
</dbReference>
<dbReference type="GO" id="GO:0000467">
    <property type="term" value="P:exonucleolytic trimming to generate mature 3'-end of 5.8S rRNA from tricistronic rRNA transcript (SSU-rRNA, 5.8S rRNA, LSU-rRNA)"/>
    <property type="evidence" value="ECO:0007669"/>
    <property type="project" value="InterPro"/>
</dbReference>
<dbReference type="GO" id="GO:0071036">
    <property type="term" value="P:nuclear polyadenylation-dependent snoRNA catabolic process"/>
    <property type="evidence" value="ECO:0007669"/>
    <property type="project" value="TreeGrafter"/>
</dbReference>
<dbReference type="Pfam" id="PF00570">
    <property type="entry name" value="HRDC"/>
    <property type="match status" value="1"/>
</dbReference>
<dbReference type="AlphaFoldDB" id="A0AAU9JZ57"/>
<dbReference type="PANTHER" id="PTHR12124">
    <property type="entry name" value="POLYMYOSITIS/SCLERODERMA AUTOANTIGEN-RELATED"/>
    <property type="match status" value="1"/>
</dbReference>
<dbReference type="InterPro" id="IPR002121">
    <property type="entry name" value="HRDC_dom"/>
</dbReference>
<dbReference type="SUPFAM" id="SSF47819">
    <property type="entry name" value="HRDC-like"/>
    <property type="match status" value="1"/>
</dbReference>
<dbReference type="GO" id="GO:0071044">
    <property type="term" value="P:histone mRNA catabolic process"/>
    <property type="evidence" value="ECO:0007669"/>
    <property type="project" value="TreeGrafter"/>
</dbReference>
<evidence type="ECO:0000259" key="3">
    <source>
        <dbReference type="PROSITE" id="PS50967"/>
    </source>
</evidence>
<sequence>MLAIIFTIILIILAYVIFYRRKNHTIHQKPQQFFKDYSIGFYKDHLSKISPQKRSEFNLLIDNFITPYSKINYELKHLDTSTIILVTEEQQFHEALNILKNYEVLGLDVEEHRLRSYLGFICLIQISTPEFTYLFDAIKLRKYIPELSVVLENQNICKVLHACSNDIQWLQRDFGICIVNVYDTQIAARLLNFKNLGLNSLWSAYCNYQMTSEEKIKFQTSDWRLRPLKKEMIEYAARDSHYMIYLMSITTNLLSEEQLRIIRKETNEICKNEYFLKEINSEICEKAFKKYCKQPLDAQTQYILFELFKLRDRIAAELDESCHYMCPTDILVNIAVERPRNLKQLKKLINDSAKIPIIKSSVNDIFEIIAKGLEIPYKLIGNDDIKNQRNNKKINNRNKLFGKTPEGTRDHENYEIQAPNGSVLCYASKSKSNWYLEKGLATLIEKDPQIIRLNFEPKGNGYSDISVHPSAYTVEKKKKCVVCGFKGDYLKYHVVPLLYRQAFPDNYKSHRCHDVVKLCIPHHEQANKFSEILKQKISVEYNVPLYETGEMHKINRDLKSTQKVCIQLLKHGEKMPNDKKNELEAKVMDFLNGNEEYKLLVEEKLKCDINENKNGLIEFLAQENNTQEILNLHGDVNWKKQSSNMHGIRVLEKVGDLQEFINRWRVNFIETMSPKFLPKAWKVDAAINLGINL</sequence>
<dbReference type="GO" id="GO:0071051">
    <property type="term" value="P:poly(A)-dependent snoRNA 3'-end processing"/>
    <property type="evidence" value="ECO:0007669"/>
    <property type="project" value="TreeGrafter"/>
</dbReference>
<dbReference type="InterPro" id="IPR045092">
    <property type="entry name" value="Rrp6-like"/>
</dbReference>
<dbReference type="Gene3D" id="1.10.150.80">
    <property type="entry name" value="HRDC domain"/>
    <property type="match status" value="1"/>
</dbReference>
<dbReference type="GO" id="GO:0000166">
    <property type="term" value="F:nucleotide binding"/>
    <property type="evidence" value="ECO:0007669"/>
    <property type="project" value="InterPro"/>
</dbReference>
<dbReference type="Pfam" id="PF01612">
    <property type="entry name" value="DNA_pol_A_exo1"/>
    <property type="match status" value="1"/>
</dbReference>
<dbReference type="GO" id="GO:0000175">
    <property type="term" value="F:3'-5'-RNA exonuclease activity"/>
    <property type="evidence" value="ECO:0007669"/>
    <property type="project" value="InterPro"/>
</dbReference>
<dbReference type="GO" id="GO:0071039">
    <property type="term" value="P:nuclear polyadenylation-dependent CUT catabolic process"/>
    <property type="evidence" value="ECO:0007669"/>
    <property type="project" value="TreeGrafter"/>
</dbReference>
<protein>
    <recommendedName>
        <fullName evidence="3">HRDC domain-containing protein</fullName>
    </recommendedName>
</protein>
<accession>A0AAU9JZ57</accession>
<evidence type="ECO:0000313" key="4">
    <source>
        <dbReference type="EMBL" id="CAG9330906.1"/>
    </source>
</evidence>
<keyword evidence="2" id="KW-0539">Nucleus</keyword>
<feature type="domain" description="HRDC" evidence="3">
    <location>
        <begin position="297"/>
        <end position="379"/>
    </location>
</feature>
<dbReference type="GO" id="GO:0003727">
    <property type="term" value="F:single-stranded RNA binding"/>
    <property type="evidence" value="ECO:0007669"/>
    <property type="project" value="TreeGrafter"/>
</dbReference>
<dbReference type="GO" id="GO:0071035">
    <property type="term" value="P:nuclear polyadenylation-dependent rRNA catabolic process"/>
    <property type="evidence" value="ECO:0007669"/>
    <property type="project" value="TreeGrafter"/>
</dbReference>
<keyword evidence="5" id="KW-1185">Reference proteome</keyword>
<proteinExistence type="predicted"/>
<dbReference type="GO" id="GO:0000176">
    <property type="term" value="C:nuclear exosome (RNase complex)"/>
    <property type="evidence" value="ECO:0007669"/>
    <property type="project" value="TreeGrafter"/>
</dbReference>
<reference evidence="4" key="1">
    <citation type="submission" date="2021-09" db="EMBL/GenBank/DDBJ databases">
        <authorList>
            <consortium name="AG Swart"/>
            <person name="Singh M."/>
            <person name="Singh A."/>
            <person name="Seah K."/>
            <person name="Emmerich C."/>
        </authorList>
    </citation>
    <scope>NUCLEOTIDE SEQUENCE</scope>
    <source>
        <strain evidence="4">ATCC30299</strain>
    </source>
</reference>
<dbReference type="GO" id="GO:0071038">
    <property type="term" value="P:TRAMP-dependent tRNA surveillance pathway"/>
    <property type="evidence" value="ECO:0007669"/>
    <property type="project" value="TreeGrafter"/>
</dbReference>
<organism evidence="4 5">
    <name type="scientific">Blepharisma stoltei</name>
    <dbReference type="NCBI Taxonomy" id="1481888"/>
    <lineage>
        <taxon>Eukaryota</taxon>
        <taxon>Sar</taxon>
        <taxon>Alveolata</taxon>
        <taxon>Ciliophora</taxon>
        <taxon>Postciliodesmatophora</taxon>
        <taxon>Heterotrichea</taxon>
        <taxon>Heterotrichida</taxon>
        <taxon>Blepharismidae</taxon>
        <taxon>Blepharisma</taxon>
    </lineage>
</organism>
<dbReference type="GO" id="GO:0005730">
    <property type="term" value="C:nucleolus"/>
    <property type="evidence" value="ECO:0007669"/>
    <property type="project" value="TreeGrafter"/>
</dbReference>
<dbReference type="Proteomes" id="UP001162131">
    <property type="component" value="Unassembled WGS sequence"/>
</dbReference>
<gene>
    <name evidence="4" type="ORF">BSTOLATCC_MIC52315</name>
</gene>
<dbReference type="Gene3D" id="3.30.420.10">
    <property type="entry name" value="Ribonuclease H-like superfamily/Ribonuclease H"/>
    <property type="match status" value="1"/>
</dbReference>
<evidence type="ECO:0000256" key="2">
    <source>
        <dbReference type="ARBA" id="ARBA00023242"/>
    </source>
</evidence>
<dbReference type="GO" id="GO:0071037">
    <property type="term" value="P:nuclear polyadenylation-dependent snRNA catabolic process"/>
    <property type="evidence" value="ECO:0007669"/>
    <property type="project" value="TreeGrafter"/>
</dbReference>
<dbReference type="SMART" id="SM00474">
    <property type="entry name" value="35EXOc"/>
    <property type="match status" value="1"/>
</dbReference>
<comment type="subcellular location">
    <subcellularLocation>
        <location evidence="1">Nucleus</location>
    </subcellularLocation>
</comment>
<dbReference type="InterPro" id="IPR036397">
    <property type="entry name" value="RNaseH_sf"/>
</dbReference>
<evidence type="ECO:0000313" key="5">
    <source>
        <dbReference type="Proteomes" id="UP001162131"/>
    </source>
</evidence>
<dbReference type="InterPro" id="IPR010997">
    <property type="entry name" value="HRDC-like_sf"/>
</dbReference>
<evidence type="ECO:0000256" key="1">
    <source>
        <dbReference type="ARBA" id="ARBA00004123"/>
    </source>
</evidence>
<comment type="caution">
    <text evidence="4">The sequence shown here is derived from an EMBL/GenBank/DDBJ whole genome shotgun (WGS) entry which is preliminary data.</text>
</comment>
<dbReference type="InterPro" id="IPR044876">
    <property type="entry name" value="HRDC_dom_sf"/>
</dbReference>
<dbReference type="PROSITE" id="PS50967">
    <property type="entry name" value="HRDC"/>
    <property type="match status" value="1"/>
</dbReference>